<dbReference type="Pfam" id="PF07727">
    <property type="entry name" value="RVT_2"/>
    <property type="match status" value="1"/>
</dbReference>
<proteinExistence type="predicted"/>
<dbReference type="PANTHER" id="PTHR11439:SF495">
    <property type="entry name" value="REVERSE TRANSCRIPTASE, RNA-DEPENDENT DNA POLYMERASE-RELATED"/>
    <property type="match status" value="1"/>
</dbReference>
<dbReference type="InterPro" id="IPR001584">
    <property type="entry name" value="Integrase_cat-core"/>
</dbReference>
<dbReference type="InterPro" id="IPR043502">
    <property type="entry name" value="DNA/RNA_pol_sf"/>
</dbReference>
<dbReference type="InterPro" id="IPR036397">
    <property type="entry name" value="RNaseH_sf"/>
</dbReference>
<dbReference type="InterPro" id="IPR025724">
    <property type="entry name" value="GAG-pre-integrase_dom"/>
</dbReference>
<keyword evidence="1" id="KW-0175">Coiled coil</keyword>
<evidence type="ECO:0000313" key="3">
    <source>
        <dbReference type="EMBL" id="GJS62557.1"/>
    </source>
</evidence>
<dbReference type="SUPFAM" id="SSF53098">
    <property type="entry name" value="Ribonuclease H-like"/>
    <property type="match status" value="1"/>
</dbReference>
<gene>
    <name evidence="3" type="ORF">Tco_0657341</name>
</gene>
<dbReference type="InterPro" id="IPR012337">
    <property type="entry name" value="RNaseH-like_sf"/>
</dbReference>
<dbReference type="InterPro" id="IPR057670">
    <property type="entry name" value="SH3_retrovirus"/>
</dbReference>
<dbReference type="PANTHER" id="PTHR11439">
    <property type="entry name" value="GAG-POL-RELATED RETROTRANSPOSON"/>
    <property type="match status" value="1"/>
</dbReference>
<dbReference type="SUPFAM" id="SSF56672">
    <property type="entry name" value="DNA/RNA polymerases"/>
    <property type="match status" value="1"/>
</dbReference>
<dbReference type="Pfam" id="PF25597">
    <property type="entry name" value="SH3_retrovirus"/>
    <property type="match status" value="1"/>
</dbReference>
<dbReference type="InterPro" id="IPR013103">
    <property type="entry name" value="RVT_2"/>
</dbReference>
<organism evidence="3 4">
    <name type="scientific">Tanacetum coccineum</name>
    <dbReference type="NCBI Taxonomy" id="301880"/>
    <lineage>
        <taxon>Eukaryota</taxon>
        <taxon>Viridiplantae</taxon>
        <taxon>Streptophyta</taxon>
        <taxon>Embryophyta</taxon>
        <taxon>Tracheophyta</taxon>
        <taxon>Spermatophyta</taxon>
        <taxon>Magnoliopsida</taxon>
        <taxon>eudicotyledons</taxon>
        <taxon>Gunneridae</taxon>
        <taxon>Pentapetalae</taxon>
        <taxon>asterids</taxon>
        <taxon>campanulids</taxon>
        <taxon>Asterales</taxon>
        <taxon>Asteraceae</taxon>
        <taxon>Asteroideae</taxon>
        <taxon>Anthemideae</taxon>
        <taxon>Anthemidinae</taxon>
        <taxon>Tanacetum</taxon>
    </lineage>
</organism>
<reference evidence="3" key="2">
    <citation type="submission" date="2022-01" db="EMBL/GenBank/DDBJ databases">
        <authorList>
            <person name="Yamashiro T."/>
            <person name="Shiraishi A."/>
            <person name="Satake H."/>
            <person name="Nakayama K."/>
        </authorList>
    </citation>
    <scope>NUCLEOTIDE SEQUENCE</scope>
</reference>
<feature type="coiled-coil region" evidence="1">
    <location>
        <begin position="65"/>
        <end position="92"/>
    </location>
</feature>
<evidence type="ECO:0000259" key="2">
    <source>
        <dbReference type="PROSITE" id="PS50994"/>
    </source>
</evidence>
<keyword evidence="4" id="KW-1185">Reference proteome</keyword>
<sequence>MDSQSTQTIKLPILQPGEYDLWKMRMEQYLQCIDYTLWEIVENGNAPIVTKTIDGKETVIPPTSVEEKAQRRAELRQEALLIEQTYERLQKLISQLEMHGEVIPQEDINQKFLRSLSQEWTMHTIVWRNKPEIETLSLMTCSQARRIMNQCVMALAMIGVTKQKKVQSILSHAYSSTSLSSSTNSEIMDKCKTGLGYNAIPPPYTGNFMPPKSDLVYPSLDDFIDVNESVSESVVEKGLLIKTNEPKTTRKENGALIIEDWVSKTTNNNNFTKKVNIIKGTRVNTARPKAVLSAVKGNKGNAVKASGNPQQDLRDKGVIDSGFSRHMTGNISYLTDYEEIDGGFVAFGGNSKGGKITGKDFKLTDESYVLLKVPTQDNMYSVDLKNVIPQGYLTCLFAKATPDESNLWHRRLGHVNFKTMNKLVRGNLVRGLPSKLFEINQTCVACQNGKQHRASCIDNLIDLRVKVIRYDNETEFKNRAMNQLCEMNGIKREFSVARTPQQNGVAERKNRTLIEVARTMLADLKLAYNFWGLRVEHALSFMRPFGYPVTILNTIDHLGKFDGKADEGFFVGYSTNSKTFRVFNSRTRIVEENLHVQFSENTPNIAGSGPNWLFDIDALTNSINYKPVVAENQSNGNAGTKACADVVYGCDDDPNIPDLEEISRFSDAEYDDSGADINNLDTYFQVSPVPTTRIHKDHPLNQVIGDLQSATQTRQMTKNLEEYGFKEPKKVVQALKDPSWIKAMQEELLQFKLQQGSHTRDGIDYDEMDVKSAFLYGKIEEEVYVCQPPGFEDPDFPNRFYKEKRLFMVCIKLPELDDIIFGSTKKKLCTEFKKMMHKKFQMSYMGELTFFLGLQVKQKEDGILISQDKYVTEILKKFSFSDVKTASTPMKTHKPLLKDADGEDIDEHMYRSMLGSLMYLTSSRPDIMFVVCVYVRFQVNPKVSHIHAVKRIFRYLKGQPKLGLWYRKDLPFDLVAYTDSDYAGASLDRKSTTRGCQFLRCRLISWQCKKQTVVAISITEAEYVAASS</sequence>
<reference evidence="3" key="1">
    <citation type="journal article" date="2022" name="Int. J. Mol. Sci.">
        <title>Draft Genome of Tanacetum Coccineum: Genomic Comparison of Closely Related Tanacetum-Family Plants.</title>
        <authorList>
            <person name="Yamashiro T."/>
            <person name="Shiraishi A."/>
            <person name="Nakayama K."/>
            <person name="Satake H."/>
        </authorList>
    </citation>
    <scope>NUCLEOTIDE SEQUENCE</scope>
</reference>
<dbReference type="CDD" id="cd09272">
    <property type="entry name" value="RNase_HI_RT_Ty1"/>
    <property type="match status" value="1"/>
</dbReference>
<comment type="caution">
    <text evidence="3">The sequence shown here is derived from an EMBL/GenBank/DDBJ whole genome shotgun (WGS) entry which is preliminary data.</text>
</comment>
<dbReference type="Gene3D" id="3.30.420.10">
    <property type="entry name" value="Ribonuclease H-like superfamily/Ribonuclease H"/>
    <property type="match status" value="1"/>
</dbReference>
<dbReference type="EMBL" id="BQNB010009369">
    <property type="protein sequence ID" value="GJS62557.1"/>
    <property type="molecule type" value="Genomic_DNA"/>
</dbReference>
<name>A0ABQ4XBX0_9ASTR</name>
<evidence type="ECO:0000313" key="4">
    <source>
        <dbReference type="Proteomes" id="UP001151760"/>
    </source>
</evidence>
<feature type="domain" description="Integrase catalytic" evidence="2">
    <location>
        <begin position="398"/>
        <end position="574"/>
    </location>
</feature>
<dbReference type="Pfam" id="PF13976">
    <property type="entry name" value="gag_pre-integrs"/>
    <property type="match status" value="1"/>
</dbReference>
<dbReference type="PROSITE" id="PS50994">
    <property type="entry name" value="INTEGRASE"/>
    <property type="match status" value="1"/>
</dbReference>
<protein>
    <submittedName>
        <fullName evidence="3">Ribonuclease H-like domain-containing protein</fullName>
    </submittedName>
</protein>
<accession>A0ABQ4XBX0</accession>
<evidence type="ECO:0000256" key="1">
    <source>
        <dbReference type="SAM" id="Coils"/>
    </source>
</evidence>
<dbReference type="Proteomes" id="UP001151760">
    <property type="component" value="Unassembled WGS sequence"/>
</dbReference>